<evidence type="ECO:0008006" key="5">
    <source>
        <dbReference type="Google" id="ProtNLM"/>
    </source>
</evidence>
<name>A0A6G0WQ73_9STRA</name>
<sequence length="618" mass="70194">MEANIRSYCHRLLGASDDDGNEKVEVSRVLLFVYAVLVFVIILELFLHYLEHKTKQSPKYADMLHKTTQELMIVGLIYLLVKFCTVMGLAKKNGLVYQAMDFADLLILFTVLAMVLQALLILVQLRKPNHELRRASFVRSDMLLASAKQSVDAAQQSFCLHRHLTWSKWKTPIQVKLLRSLFLETYGLPQLFPFDKYIEDVQDSQVARLVEIDISIWVVLMMAYALFFTLSGELLHGGEFKSTDKTRWVEFAGFAMGLFLIMCLLLAYLRHLVNLLLQQAAQHADVLGEDWTSQDIQSPASLIKALSHVVQQEAEMPHLSSHQAIEQMRNIADELSDHAHLHGHGGLVAHIFAHDMLLGLLGSACRRARRGKKAHEGKAKGKLHSDNLRLPYFSRKFVHFVVQLLFILNGFYYALFVLCVMYLDGFNVMAVIKSLLMCLPLFLNTFVLAPNITREFSIINGVFRVDASKLSAIVEHFCEVQAVKDDMVRQVLLYLHHNNKTVADVQRALAAADANDDVAGDGYIDMDVLRGVLKQFGYRFPRQKFVTFVRLHFDAKGTTIRYADLIKLLNESESSKVQSLHVAVDISQRHMAQLRVSEGVEPRGNRPQASSSQDFFFI</sequence>
<feature type="region of interest" description="Disordered" evidence="1">
    <location>
        <begin position="599"/>
        <end position="618"/>
    </location>
</feature>
<organism evidence="3 4">
    <name type="scientific">Aphanomyces euteiches</name>
    <dbReference type="NCBI Taxonomy" id="100861"/>
    <lineage>
        <taxon>Eukaryota</taxon>
        <taxon>Sar</taxon>
        <taxon>Stramenopiles</taxon>
        <taxon>Oomycota</taxon>
        <taxon>Saprolegniomycetes</taxon>
        <taxon>Saprolegniales</taxon>
        <taxon>Verrucalvaceae</taxon>
        <taxon>Aphanomyces</taxon>
    </lineage>
</organism>
<comment type="caution">
    <text evidence="3">The sequence shown here is derived from an EMBL/GenBank/DDBJ whole genome shotgun (WGS) entry which is preliminary data.</text>
</comment>
<keyword evidence="2" id="KW-0472">Membrane</keyword>
<feature type="transmembrane region" description="Helical" evidence="2">
    <location>
        <begin position="397"/>
        <end position="423"/>
    </location>
</feature>
<dbReference type="InterPro" id="IPR011992">
    <property type="entry name" value="EF-hand-dom_pair"/>
</dbReference>
<dbReference type="VEuPathDB" id="FungiDB:AeMF1_002041"/>
<evidence type="ECO:0000313" key="4">
    <source>
        <dbReference type="Proteomes" id="UP000481153"/>
    </source>
</evidence>
<feature type="transmembrane region" description="Helical" evidence="2">
    <location>
        <begin position="429"/>
        <end position="449"/>
    </location>
</feature>
<feature type="compositionally biased region" description="Polar residues" evidence="1">
    <location>
        <begin position="607"/>
        <end position="618"/>
    </location>
</feature>
<dbReference type="SUPFAM" id="SSF47473">
    <property type="entry name" value="EF-hand"/>
    <property type="match status" value="1"/>
</dbReference>
<dbReference type="Proteomes" id="UP000481153">
    <property type="component" value="Unassembled WGS sequence"/>
</dbReference>
<gene>
    <name evidence="3" type="ORF">Ae201684_012799</name>
</gene>
<keyword evidence="2" id="KW-0812">Transmembrane</keyword>
<proteinExistence type="predicted"/>
<evidence type="ECO:0000256" key="2">
    <source>
        <dbReference type="SAM" id="Phobius"/>
    </source>
</evidence>
<feature type="transmembrane region" description="Helical" evidence="2">
    <location>
        <begin position="102"/>
        <end position="123"/>
    </location>
</feature>
<feature type="transmembrane region" description="Helical" evidence="2">
    <location>
        <begin position="71"/>
        <end position="90"/>
    </location>
</feature>
<evidence type="ECO:0000313" key="3">
    <source>
        <dbReference type="EMBL" id="KAF0729531.1"/>
    </source>
</evidence>
<dbReference type="EMBL" id="VJMJ01000163">
    <property type="protein sequence ID" value="KAF0729531.1"/>
    <property type="molecule type" value="Genomic_DNA"/>
</dbReference>
<keyword evidence="4" id="KW-1185">Reference proteome</keyword>
<accession>A0A6G0WQ73</accession>
<feature type="transmembrane region" description="Helical" evidence="2">
    <location>
        <begin position="214"/>
        <end position="231"/>
    </location>
</feature>
<protein>
    <recommendedName>
        <fullName evidence="5">EF-hand domain-containing protein</fullName>
    </recommendedName>
</protein>
<feature type="transmembrane region" description="Helical" evidence="2">
    <location>
        <begin position="251"/>
        <end position="269"/>
    </location>
</feature>
<evidence type="ECO:0000256" key="1">
    <source>
        <dbReference type="SAM" id="MobiDB-lite"/>
    </source>
</evidence>
<feature type="transmembrane region" description="Helical" evidence="2">
    <location>
        <begin position="29"/>
        <end position="50"/>
    </location>
</feature>
<reference evidence="3 4" key="1">
    <citation type="submission" date="2019-07" db="EMBL/GenBank/DDBJ databases">
        <title>Genomics analysis of Aphanomyces spp. identifies a new class of oomycete effector associated with host adaptation.</title>
        <authorList>
            <person name="Gaulin E."/>
        </authorList>
    </citation>
    <scope>NUCLEOTIDE SEQUENCE [LARGE SCALE GENOMIC DNA]</scope>
    <source>
        <strain evidence="3 4">ATCC 201684</strain>
    </source>
</reference>
<keyword evidence="2" id="KW-1133">Transmembrane helix</keyword>
<dbReference type="AlphaFoldDB" id="A0A6G0WQ73"/>